<dbReference type="SMART" id="SM00878">
    <property type="entry name" value="Biotin_carb_C"/>
    <property type="match status" value="1"/>
</dbReference>
<dbReference type="InterPro" id="IPR005479">
    <property type="entry name" value="CPAse_ATP-bd"/>
</dbReference>
<keyword evidence="3 7" id="KW-0547">Nucleotide-binding</keyword>
<organism evidence="11 12">
    <name type="scientific">Microdochium bolleyi</name>
    <dbReference type="NCBI Taxonomy" id="196109"/>
    <lineage>
        <taxon>Eukaryota</taxon>
        <taxon>Fungi</taxon>
        <taxon>Dikarya</taxon>
        <taxon>Ascomycota</taxon>
        <taxon>Pezizomycotina</taxon>
        <taxon>Sordariomycetes</taxon>
        <taxon>Xylariomycetidae</taxon>
        <taxon>Xylariales</taxon>
        <taxon>Microdochiaceae</taxon>
        <taxon>Microdochium</taxon>
    </lineage>
</organism>
<evidence type="ECO:0000256" key="1">
    <source>
        <dbReference type="ARBA" id="ARBA00001953"/>
    </source>
</evidence>
<dbReference type="Gene3D" id="2.40.50.100">
    <property type="match status" value="1"/>
</dbReference>
<feature type="domain" description="ATP-grasp" evidence="9">
    <location>
        <begin position="130"/>
        <end position="328"/>
    </location>
</feature>
<evidence type="ECO:0000256" key="4">
    <source>
        <dbReference type="ARBA" id="ARBA00022801"/>
    </source>
</evidence>
<dbReference type="InterPro" id="IPR003778">
    <property type="entry name" value="CT_A_B"/>
</dbReference>
<dbReference type="PROSITE" id="PS00866">
    <property type="entry name" value="CPSASE_1"/>
    <property type="match status" value="1"/>
</dbReference>
<dbReference type="Pfam" id="PF02682">
    <property type="entry name" value="CT_C_D"/>
    <property type="match status" value="1"/>
</dbReference>
<dbReference type="FunCoup" id="A0A136IX92">
    <property type="interactions" value="168"/>
</dbReference>
<dbReference type="InterPro" id="IPR029000">
    <property type="entry name" value="Cyclophilin-like_dom_sf"/>
</dbReference>
<dbReference type="CDD" id="cd06850">
    <property type="entry name" value="biotinyl_domain"/>
    <property type="match status" value="1"/>
</dbReference>
<keyword evidence="5 7" id="KW-0067">ATP-binding</keyword>
<evidence type="ECO:0000313" key="12">
    <source>
        <dbReference type="Proteomes" id="UP000070501"/>
    </source>
</evidence>
<keyword evidence="4 11" id="KW-0378">Hydrolase</keyword>
<reference evidence="12" key="1">
    <citation type="submission" date="2016-02" db="EMBL/GenBank/DDBJ databases">
        <title>Draft genome sequence of Microdochium bolleyi, a fungal endophyte of beachgrass.</title>
        <authorList>
            <consortium name="DOE Joint Genome Institute"/>
            <person name="David A.S."/>
            <person name="May G."/>
            <person name="Haridas S."/>
            <person name="Lim J."/>
            <person name="Wang M."/>
            <person name="Labutti K."/>
            <person name="Lipzen A."/>
            <person name="Barry K."/>
            <person name="Grigoriev I.V."/>
        </authorList>
    </citation>
    <scope>NUCLEOTIDE SEQUENCE [LARGE SCALE GENOMIC DNA]</scope>
    <source>
        <strain evidence="12">J235TASD1</strain>
    </source>
</reference>
<dbReference type="Pfam" id="PF02786">
    <property type="entry name" value="CPSase_L_D2"/>
    <property type="match status" value="1"/>
</dbReference>
<gene>
    <name evidence="11" type="ORF">Micbo1qcDRAFT_212954</name>
</gene>
<dbReference type="SUPFAM" id="SSF52440">
    <property type="entry name" value="PreATP-grasp domain"/>
    <property type="match status" value="1"/>
</dbReference>
<keyword evidence="6" id="KW-0092">Biotin</keyword>
<dbReference type="InterPro" id="IPR005482">
    <property type="entry name" value="Biotin_COase_C"/>
</dbReference>
<evidence type="ECO:0000259" key="10">
    <source>
        <dbReference type="PROSITE" id="PS50979"/>
    </source>
</evidence>
<keyword evidence="2" id="KW-0436">Ligase</keyword>
<dbReference type="InterPro" id="IPR011054">
    <property type="entry name" value="Rudment_hybrid_motif"/>
</dbReference>
<evidence type="ECO:0000256" key="6">
    <source>
        <dbReference type="ARBA" id="ARBA00023267"/>
    </source>
</evidence>
<sequence length="1234" mass="132937">MGSADATPGLAHIRKVLVANRGEIAVRCIRACRELGVKSIAIVTSADVTSLHSTLADEAVMLTGSDSTAYTDGDQILEICKRTGADAIIPGYGFLSENTDFAEAAESAGITFAGPSSASIKAMGLKHEARAIAEAAGVPVIPGTGLLSAAADAIAAARRLGFPVMLKASAGGGGMGLQVCEDEEAVERAFAVVVSRAETLFKNSGVFLEKYYPRSRHVEVQVAGNGEIVAALGERECSLQRRHQKVVEECPSPFVVRHAGLRERMLSAAVRYASQLHYKSVGTVEFLVDDDTADFFFLEMNTRLQVEHGITELCYGVDLVHYMLRQADYERGGQGGVPSDILQSLARPEPLGWAVECRLYAEVPLRGFAPSPGVLQKVEWPRGDGVRVDTWVTSGQRITPFYDPLVGKLMVHSTKGREDAQRKMLAALGDTVLQGTQTNLEYLERILESDSFSTGATLTNTLSTFEYESLSAQVVQPGVLTTIQDGPGRVDIGHGIPPSGPMDDLSSRVANILVGNAHGVELLEITFMGPEILFHQPAVIAACGAEMPLTVDGEPRPMWSRVVVQKGQTLKLGKITNGGLRAYLAVRGGFPQVPMYLGSKSTAPELGFGGMQGRKLHMHDILGLSKEAAAVAAWATPFTLPAALIPQKNNIIGCVHGPWGSEDILTPAGVETLYSAEWTVTHNSSRSGIRLDGPRLQWARTTGGSGGSHPSNVLDYGYPDGGINFTGESPILFGRDRPDLGGFVCPTTICAGEMWKIGQLAPGDTVRLRSVSYEDSLAITKATDDYLEAIAALASGADVTVPFYAPSVSDSPAVSILRLSEASGTRPRVTYRQGGDNSILVELGTQHVDLRSTVCVFLFLNQLNALNLPHVRAEPHFTSLTVRFKPARTNRAALLRELIKIESTISSTDGISVPDHSALARCTKDYASKIRPTAAYLPDNVEYLRKNNALETRQAVFDTLLKTPWLTVAVGFFVGTPLCFPLDPWRVITAQKYNPTRVATPRGTIGLGGSLTAIYPVESPGGYQMMGRTLGGWDTAGTRPGFSPERPWLFRHFDLVEFESVSEAEYDRIERDFDAGRYVFDVAETTLEMDQFIQRFEDAQHDPAYQEWKSRQAAAAEDVAALEQRLFTEWKTETETAKSGNVAGGDGSNDMATDESTVVVEAPVGANVWKILIEPGQVLKEGETVAILEAMKMEINVVVAADQAGAVVARIVTAPGSMVSPGHTILYATRKPRT</sequence>
<dbReference type="SMART" id="SM00797">
    <property type="entry name" value="AHS2"/>
    <property type="match status" value="1"/>
</dbReference>
<keyword evidence="12" id="KW-1185">Reference proteome</keyword>
<comment type="cofactor">
    <cofactor evidence="1">
        <name>biotin</name>
        <dbReference type="ChEBI" id="CHEBI:57586"/>
    </cofactor>
</comment>
<dbReference type="EMBL" id="KQ964255">
    <property type="protein sequence ID" value="KXJ89488.1"/>
    <property type="molecule type" value="Genomic_DNA"/>
</dbReference>
<dbReference type="Gene3D" id="3.30.470.20">
    <property type="entry name" value="ATP-grasp fold, B domain"/>
    <property type="match status" value="1"/>
</dbReference>
<dbReference type="GO" id="GO:0016874">
    <property type="term" value="F:ligase activity"/>
    <property type="evidence" value="ECO:0007669"/>
    <property type="project" value="UniProtKB-KW"/>
</dbReference>
<dbReference type="STRING" id="196109.A0A136IX92"/>
<dbReference type="SUPFAM" id="SSF51230">
    <property type="entry name" value="Single hybrid motif"/>
    <property type="match status" value="1"/>
</dbReference>
<dbReference type="Gene3D" id="3.30.1360.40">
    <property type="match status" value="1"/>
</dbReference>
<dbReference type="InterPro" id="IPR003833">
    <property type="entry name" value="CT_C_D"/>
</dbReference>
<dbReference type="Pfam" id="PF02626">
    <property type="entry name" value="CT_A_B"/>
    <property type="match status" value="1"/>
</dbReference>
<dbReference type="AlphaFoldDB" id="A0A136IX92"/>
<dbReference type="SUPFAM" id="SSF160467">
    <property type="entry name" value="PH0987 N-terminal domain-like"/>
    <property type="match status" value="1"/>
</dbReference>
<dbReference type="OrthoDB" id="196847at2759"/>
<dbReference type="PROSITE" id="PS00867">
    <property type="entry name" value="CPSASE_2"/>
    <property type="match status" value="1"/>
</dbReference>
<dbReference type="PANTHER" id="PTHR18866:SF128">
    <property type="entry name" value="UREA AMIDOLYASE"/>
    <property type="match status" value="1"/>
</dbReference>
<dbReference type="InterPro" id="IPR050856">
    <property type="entry name" value="Biotin_carboxylase_complex"/>
</dbReference>
<dbReference type="GO" id="GO:0046872">
    <property type="term" value="F:metal ion binding"/>
    <property type="evidence" value="ECO:0007669"/>
    <property type="project" value="InterPro"/>
</dbReference>
<dbReference type="InterPro" id="IPR016185">
    <property type="entry name" value="PreATP-grasp_dom_sf"/>
</dbReference>
<dbReference type="InterPro" id="IPR011764">
    <property type="entry name" value="Biotin_carboxylation_dom"/>
</dbReference>
<dbReference type="InterPro" id="IPR011761">
    <property type="entry name" value="ATP-grasp"/>
</dbReference>
<dbReference type="Gene3D" id="2.40.100.10">
    <property type="entry name" value="Cyclophilin-like"/>
    <property type="match status" value="2"/>
</dbReference>
<dbReference type="SUPFAM" id="SSF51246">
    <property type="entry name" value="Rudiment single hybrid motif"/>
    <property type="match status" value="1"/>
</dbReference>
<dbReference type="GO" id="GO:0016787">
    <property type="term" value="F:hydrolase activity"/>
    <property type="evidence" value="ECO:0007669"/>
    <property type="project" value="UniProtKB-KW"/>
</dbReference>
<evidence type="ECO:0000256" key="5">
    <source>
        <dbReference type="ARBA" id="ARBA00022840"/>
    </source>
</evidence>
<dbReference type="NCBIfam" id="TIGR00724">
    <property type="entry name" value="urea_amlyse_rel"/>
    <property type="match status" value="1"/>
</dbReference>
<evidence type="ECO:0000256" key="2">
    <source>
        <dbReference type="ARBA" id="ARBA00022598"/>
    </source>
</evidence>
<dbReference type="Proteomes" id="UP000070501">
    <property type="component" value="Unassembled WGS sequence"/>
</dbReference>
<evidence type="ECO:0000259" key="8">
    <source>
        <dbReference type="PROSITE" id="PS50968"/>
    </source>
</evidence>
<dbReference type="PANTHER" id="PTHR18866">
    <property type="entry name" value="CARBOXYLASE:PYRUVATE/ACETYL-COA/PROPIONYL-COA CARBOXYLASE"/>
    <property type="match status" value="1"/>
</dbReference>
<dbReference type="PROSITE" id="PS50979">
    <property type="entry name" value="BC"/>
    <property type="match status" value="1"/>
</dbReference>
<evidence type="ECO:0000313" key="11">
    <source>
        <dbReference type="EMBL" id="KXJ89488.1"/>
    </source>
</evidence>
<dbReference type="PROSITE" id="PS50975">
    <property type="entry name" value="ATP_GRASP"/>
    <property type="match status" value="1"/>
</dbReference>
<dbReference type="SUPFAM" id="SSF50891">
    <property type="entry name" value="Cyclophilin-like"/>
    <property type="match status" value="2"/>
</dbReference>
<dbReference type="PROSITE" id="PS50968">
    <property type="entry name" value="BIOTINYL_LIPOYL"/>
    <property type="match status" value="1"/>
</dbReference>
<dbReference type="SMART" id="SM00796">
    <property type="entry name" value="AHS1"/>
    <property type="match status" value="1"/>
</dbReference>
<dbReference type="GO" id="GO:0005524">
    <property type="term" value="F:ATP binding"/>
    <property type="evidence" value="ECO:0007669"/>
    <property type="project" value="UniProtKB-UniRule"/>
</dbReference>
<protein>
    <submittedName>
        <fullName evidence="11">Allophanate hydrolase subunit 2-domain-containing protein</fullName>
    </submittedName>
</protein>
<dbReference type="InterPro" id="IPR000089">
    <property type="entry name" value="Biotin_lipoyl"/>
</dbReference>
<name>A0A136IX92_9PEZI</name>
<evidence type="ECO:0000256" key="7">
    <source>
        <dbReference type="PROSITE-ProRule" id="PRU00409"/>
    </source>
</evidence>
<dbReference type="InterPro" id="IPR011053">
    <property type="entry name" value="Single_hybrid_motif"/>
</dbReference>
<dbReference type="InParanoid" id="A0A136IX92"/>
<dbReference type="Pfam" id="PF00364">
    <property type="entry name" value="Biotin_lipoyl"/>
    <property type="match status" value="1"/>
</dbReference>
<feature type="domain" description="Lipoyl-binding" evidence="8">
    <location>
        <begin position="1151"/>
        <end position="1229"/>
    </location>
</feature>
<dbReference type="SUPFAM" id="SSF56059">
    <property type="entry name" value="Glutathione synthetase ATP-binding domain-like"/>
    <property type="match status" value="1"/>
</dbReference>
<dbReference type="Pfam" id="PF02785">
    <property type="entry name" value="Biotin_carb_C"/>
    <property type="match status" value="1"/>
</dbReference>
<feature type="domain" description="Biotin carboxylation" evidence="10">
    <location>
        <begin position="12"/>
        <end position="467"/>
    </location>
</feature>
<evidence type="ECO:0000259" key="9">
    <source>
        <dbReference type="PROSITE" id="PS50975"/>
    </source>
</evidence>
<dbReference type="InterPro" id="IPR005481">
    <property type="entry name" value="BC-like_N"/>
</dbReference>
<evidence type="ECO:0000256" key="3">
    <source>
        <dbReference type="ARBA" id="ARBA00022741"/>
    </source>
</evidence>
<accession>A0A136IX92</accession>
<dbReference type="Pfam" id="PF00289">
    <property type="entry name" value="Biotin_carb_N"/>
    <property type="match status" value="1"/>
</dbReference>
<proteinExistence type="predicted"/>